<proteinExistence type="predicted"/>
<dbReference type="Proteomes" id="UP001205105">
    <property type="component" value="Unassembled WGS sequence"/>
</dbReference>
<sequence length="133" mass="14335">MSRVDLIPVRYRAADGTVVGVPVWIAAYGRRKDQCAAYLEADCGRRVASLGAPGGQQWVFERAGVMTQTEHGLRHNTTLFRIYAKGSDELCGTTAYLGARGPCGSQPQLGLFDLPASDADTVFQLLRVPPLPA</sequence>
<organism evidence="1 2">
    <name type="scientific">Chlorella ohadii</name>
    <dbReference type="NCBI Taxonomy" id="2649997"/>
    <lineage>
        <taxon>Eukaryota</taxon>
        <taxon>Viridiplantae</taxon>
        <taxon>Chlorophyta</taxon>
        <taxon>core chlorophytes</taxon>
        <taxon>Trebouxiophyceae</taxon>
        <taxon>Chlorellales</taxon>
        <taxon>Chlorellaceae</taxon>
        <taxon>Chlorella clade</taxon>
        <taxon>Chlorella</taxon>
    </lineage>
</organism>
<reference evidence="1" key="1">
    <citation type="submission" date="2020-11" db="EMBL/GenBank/DDBJ databases">
        <title>Chlorella ohadii genome sequencing and assembly.</title>
        <authorList>
            <person name="Murik O."/>
            <person name="Treves H."/>
            <person name="Kedem I."/>
            <person name="Shotland Y."/>
            <person name="Kaplan A."/>
        </authorList>
    </citation>
    <scope>NUCLEOTIDE SEQUENCE</scope>
    <source>
        <strain evidence="1">1</strain>
    </source>
</reference>
<comment type="caution">
    <text evidence="1">The sequence shown here is derived from an EMBL/GenBank/DDBJ whole genome shotgun (WGS) entry which is preliminary data.</text>
</comment>
<gene>
    <name evidence="1" type="ORF">COHA_003567</name>
</gene>
<dbReference type="AlphaFoldDB" id="A0AAD5DV47"/>
<protein>
    <submittedName>
        <fullName evidence="1">Uncharacterized protein</fullName>
    </submittedName>
</protein>
<keyword evidence="2" id="KW-1185">Reference proteome</keyword>
<accession>A0AAD5DV47</accession>
<evidence type="ECO:0000313" key="1">
    <source>
        <dbReference type="EMBL" id="KAI7842821.1"/>
    </source>
</evidence>
<evidence type="ECO:0000313" key="2">
    <source>
        <dbReference type="Proteomes" id="UP001205105"/>
    </source>
</evidence>
<name>A0AAD5DV47_9CHLO</name>
<dbReference type="EMBL" id="JADXDR010000048">
    <property type="protein sequence ID" value="KAI7842821.1"/>
    <property type="molecule type" value="Genomic_DNA"/>
</dbReference>